<evidence type="ECO:0000313" key="1">
    <source>
        <dbReference type="EMBL" id="GHD36303.1"/>
    </source>
</evidence>
<protein>
    <submittedName>
        <fullName evidence="1">Uncharacterized protein</fullName>
    </submittedName>
</protein>
<evidence type="ECO:0000313" key="2">
    <source>
        <dbReference type="Proteomes" id="UP000644693"/>
    </source>
</evidence>
<dbReference type="AlphaFoldDB" id="A0A918XLF7"/>
<dbReference type="Gene3D" id="1.10.357.10">
    <property type="entry name" value="Tetracycline Repressor, domain 2"/>
    <property type="match status" value="1"/>
</dbReference>
<accession>A0A918XLF7</accession>
<organism evidence="1 2">
    <name type="scientific">Parahalioglobus pacificus</name>
    <dbReference type="NCBI Taxonomy" id="930806"/>
    <lineage>
        <taxon>Bacteria</taxon>
        <taxon>Pseudomonadati</taxon>
        <taxon>Pseudomonadota</taxon>
        <taxon>Gammaproteobacteria</taxon>
        <taxon>Cellvibrionales</taxon>
        <taxon>Halieaceae</taxon>
        <taxon>Parahalioglobus</taxon>
    </lineage>
</organism>
<proteinExistence type="predicted"/>
<reference evidence="1" key="2">
    <citation type="submission" date="2020-09" db="EMBL/GenBank/DDBJ databases">
        <authorList>
            <person name="Sun Q."/>
            <person name="Kim S."/>
        </authorList>
    </citation>
    <scope>NUCLEOTIDE SEQUENCE</scope>
    <source>
        <strain evidence="1">KCTC 23430</strain>
    </source>
</reference>
<reference evidence="1" key="1">
    <citation type="journal article" date="2014" name="Int. J. Syst. Evol. Microbiol.">
        <title>Complete genome sequence of Corynebacterium casei LMG S-19264T (=DSM 44701T), isolated from a smear-ripened cheese.</title>
        <authorList>
            <consortium name="US DOE Joint Genome Institute (JGI-PGF)"/>
            <person name="Walter F."/>
            <person name="Albersmeier A."/>
            <person name="Kalinowski J."/>
            <person name="Ruckert C."/>
        </authorList>
    </citation>
    <scope>NUCLEOTIDE SEQUENCE</scope>
    <source>
        <strain evidence="1">KCTC 23430</strain>
    </source>
</reference>
<keyword evidence="2" id="KW-1185">Reference proteome</keyword>
<dbReference type="EMBL" id="BMYM01000002">
    <property type="protein sequence ID" value="GHD36303.1"/>
    <property type="molecule type" value="Genomic_DNA"/>
</dbReference>
<dbReference type="SUPFAM" id="SSF48498">
    <property type="entry name" value="Tetracyclin repressor-like, C-terminal domain"/>
    <property type="match status" value="1"/>
</dbReference>
<name>A0A918XLF7_9GAMM</name>
<dbReference type="Proteomes" id="UP000644693">
    <property type="component" value="Unassembled WGS sequence"/>
</dbReference>
<comment type="caution">
    <text evidence="1">The sequence shown here is derived from an EMBL/GenBank/DDBJ whole genome shotgun (WGS) entry which is preliminary data.</text>
</comment>
<dbReference type="InterPro" id="IPR036271">
    <property type="entry name" value="Tet_transcr_reg_TetR-rel_C_sf"/>
</dbReference>
<sequence length="158" mass="18461">MGEVGISTKTLYRLFENKSHIVQELINSWADHWFQKREQGISEGLPPKERIELLITQWADHLGRFSREFWRQLERDFPEAHSIYRKHYQVFMEHSRQSLLVAIRDDLNAGLALSSLMALVDHAGTQGVYDRHNMTRRDALVEVIGLWANGALKQEYLS</sequence>
<gene>
    <name evidence="1" type="ORF">GCM10007053_24580</name>
</gene>